<dbReference type="Gene3D" id="3.40.50.150">
    <property type="entry name" value="Vaccinia Virus protein VP39"/>
    <property type="match status" value="1"/>
</dbReference>
<reference evidence="2" key="1">
    <citation type="journal article" date="2019" name="Int. J. Syst. Evol. Microbiol.">
        <title>The Global Catalogue of Microorganisms (GCM) 10K type strain sequencing project: providing services to taxonomists for standard genome sequencing and annotation.</title>
        <authorList>
            <consortium name="The Broad Institute Genomics Platform"/>
            <consortium name="The Broad Institute Genome Sequencing Center for Infectious Disease"/>
            <person name="Wu L."/>
            <person name="Ma J."/>
        </authorList>
    </citation>
    <scope>NUCLEOTIDE SEQUENCE [LARGE SCALE GENOMIC DNA]</scope>
    <source>
        <strain evidence="2">CGMCC 1.14966</strain>
    </source>
</reference>
<protein>
    <recommendedName>
        <fullName evidence="3">Methyltransferase domain-containing protein</fullName>
    </recommendedName>
</protein>
<accession>A0ABQ2ACI6</accession>
<evidence type="ECO:0008006" key="3">
    <source>
        <dbReference type="Google" id="ProtNLM"/>
    </source>
</evidence>
<keyword evidence="2" id="KW-1185">Reference proteome</keyword>
<dbReference type="InterPro" id="IPR029063">
    <property type="entry name" value="SAM-dependent_MTases_sf"/>
</dbReference>
<organism evidence="1 2">
    <name type="scientific">Hymenobacter frigidus</name>
    <dbReference type="NCBI Taxonomy" id="1524095"/>
    <lineage>
        <taxon>Bacteria</taxon>
        <taxon>Pseudomonadati</taxon>
        <taxon>Bacteroidota</taxon>
        <taxon>Cytophagia</taxon>
        <taxon>Cytophagales</taxon>
        <taxon>Hymenobacteraceae</taxon>
        <taxon>Hymenobacter</taxon>
    </lineage>
</organism>
<sequence>MLSRFRQASQRAAIAGVELAVADVRHLDTLLVAWQDYDLIVSAAMLEYLPKAAGTLVVFVSRQNALMVPFITKWWHAQLYGKTELRAAFQQAGFPDVVFERFPFPYNYLNAWGHVVVARP</sequence>
<dbReference type="EMBL" id="BMGY01000035">
    <property type="protein sequence ID" value="GGH88831.1"/>
    <property type="molecule type" value="Genomic_DNA"/>
</dbReference>
<name>A0ABQ2ACI6_9BACT</name>
<proteinExistence type="predicted"/>
<evidence type="ECO:0000313" key="1">
    <source>
        <dbReference type="EMBL" id="GGH88831.1"/>
    </source>
</evidence>
<comment type="caution">
    <text evidence="1">The sequence shown here is derived from an EMBL/GenBank/DDBJ whole genome shotgun (WGS) entry which is preliminary data.</text>
</comment>
<dbReference type="SUPFAM" id="SSF53335">
    <property type="entry name" value="S-adenosyl-L-methionine-dependent methyltransferases"/>
    <property type="match status" value="1"/>
</dbReference>
<gene>
    <name evidence="1" type="ORF">GCM10011495_31010</name>
</gene>
<dbReference type="Proteomes" id="UP000637774">
    <property type="component" value="Unassembled WGS sequence"/>
</dbReference>
<dbReference type="RefSeq" id="WP_188563004.1">
    <property type="nucleotide sequence ID" value="NZ_BMGY01000035.1"/>
</dbReference>
<evidence type="ECO:0000313" key="2">
    <source>
        <dbReference type="Proteomes" id="UP000637774"/>
    </source>
</evidence>